<reference evidence="1 2" key="1">
    <citation type="submission" date="2019-02" db="EMBL/GenBank/DDBJ databases">
        <title>Genomic Encyclopedia of Archaeal and Bacterial Type Strains, Phase II (KMG-II): from individual species to whole genera.</title>
        <authorList>
            <person name="Goeker M."/>
        </authorList>
    </citation>
    <scope>NUCLEOTIDE SEQUENCE [LARGE SCALE GENOMIC DNA]</scope>
    <source>
        <strain evidence="1 2">DSM 18101</strain>
    </source>
</reference>
<dbReference type="AlphaFoldDB" id="A0A4Q7XZN8"/>
<dbReference type="RefSeq" id="WP_207231948.1">
    <property type="nucleotide sequence ID" value="NZ_SHKW01000008.1"/>
</dbReference>
<evidence type="ECO:0000313" key="2">
    <source>
        <dbReference type="Proteomes" id="UP000292958"/>
    </source>
</evidence>
<dbReference type="Pfam" id="PF20213">
    <property type="entry name" value="DUF6573"/>
    <property type="match status" value="1"/>
</dbReference>
<sequence>MSHSLFENAEILSMYTRAQAIEDGVLVDMTAEPFGDLAREAGLKWPITMTSTAFHAFVAVSDTKGHSCQDIKGRWWDVVWMFRRTRREISPLEARWSVCVRDPDGRVRQKQLKCVSGPADDGEPCLTFMLPDED</sequence>
<protein>
    <submittedName>
        <fullName evidence="1">Uncharacterized protein</fullName>
    </submittedName>
</protein>
<keyword evidence="2" id="KW-1185">Reference proteome</keyword>
<dbReference type="EMBL" id="SHKW01000008">
    <property type="protein sequence ID" value="RZU28895.1"/>
    <property type="molecule type" value="Genomic_DNA"/>
</dbReference>
<proteinExistence type="predicted"/>
<gene>
    <name evidence="1" type="ORF">BDD14_6478</name>
</gene>
<comment type="caution">
    <text evidence="1">The sequence shown here is derived from an EMBL/GenBank/DDBJ whole genome shotgun (WGS) entry which is preliminary data.</text>
</comment>
<name>A0A4Q7XZN8_9BACT</name>
<dbReference type="Proteomes" id="UP000292958">
    <property type="component" value="Unassembled WGS sequence"/>
</dbReference>
<organism evidence="1 2">
    <name type="scientific">Edaphobacter modestus</name>
    <dbReference type="NCBI Taxonomy" id="388466"/>
    <lineage>
        <taxon>Bacteria</taxon>
        <taxon>Pseudomonadati</taxon>
        <taxon>Acidobacteriota</taxon>
        <taxon>Terriglobia</taxon>
        <taxon>Terriglobales</taxon>
        <taxon>Acidobacteriaceae</taxon>
        <taxon>Edaphobacter</taxon>
    </lineage>
</organism>
<evidence type="ECO:0000313" key="1">
    <source>
        <dbReference type="EMBL" id="RZU28895.1"/>
    </source>
</evidence>
<accession>A0A4Q7XZN8</accession>
<dbReference type="InterPro" id="IPR046480">
    <property type="entry name" value="DUF6573"/>
</dbReference>